<dbReference type="EMBL" id="CAKMMF010000029">
    <property type="protein sequence ID" value="CAH1217867.1"/>
    <property type="molecule type" value="Genomic_DNA"/>
</dbReference>
<accession>A0ABM9CLP1</accession>
<reference evidence="1" key="1">
    <citation type="submission" date="2022-01" db="EMBL/GenBank/DDBJ databases">
        <authorList>
            <person name="Criscuolo A."/>
        </authorList>
    </citation>
    <scope>NUCLEOTIDE SEQUENCE</scope>
    <source>
        <strain evidence="1">CIP111893</strain>
    </source>
</reference>
<gene>
    <name evidence="1" type="ORF">PAECIP111893_04323</name>
</gene>
<dbReference type="Proteomes" id="UP000838686">
    <property type="component" value="Unassembled WGS sequence"/>
</dbReference>
<proteinExistence type="predicted"/>
<organism evidence="1 2">
    <name type="scientific">Paenibacillus plantiphilus</name>
    <dbReference type="NCBI Taxonomy" id="2905650"/>
    <lineage>
        <taxon>Bacteria</taxon>
        <taxon>Bacillati</taxon>
        <taxon>Bacillota</taxon>
        <taxon>Bacilli</taxon>
        <taxon>Bacillales</taxon>
        <taxon>Paenibacillaceae</taxon>
        <taxon>Paenibacillus</taxon>
    </lineage>
</organism>
<sequence>MIATVRGEGLILSEANKLTPQIFYQAEPEMIKSILHTRTMMHDLCKKHMHRKVRVETVDGIAYEGTIIHFDHCLLYLHCGEPAWNVERAFANPYSAILPLVLYELLVITLLYT</sequence>
<name>A0ABM9CLP1_9BACL</name>
<dbReference type="RefSeq" id="WP_236344737.1">
    <property type="nucleotide sequence ID" value="NZ_CAKMMF010000029.1"/>
</dbReference>
<protein>
    <submittedName>
        <fullName evidence="1">Uncharacterized protein</fullName>
    </submittedName>
</protein>
<keyword evidence="2" id="KW-1185">Reference proteome</keyword>
<evidence type="ECO:0000313" key="1">
    <source>
        <dbReference type="EMBL" id="CAH1217867.1"/>
    </source>
</evidence>
<comment type="caution">
    <text evidence="1">The sequence shown here is derived from an EMBL/GenBank/DDBJ whole genome shotgun (WGS) entry which is preliminary data.</text>
</comment>
<evidence type="ECO:0000313" key="2">
    <source>
        <dbReference type="Proteomes" id="UP000838686"/>
    </source>
</evidence>